<dbReference type="InterPro" id="IPR027417">
    <property type="entry name" value="P-loop_NTPase"/>
</dbReference>
<organism evidence="3 4">
    <name type="scientific">Halopseudomonas yangmingensis</name>
    <dbReference type="NCBI Taxonomy" id="1720063"/>
    <lineage>
        <taxon>Bacteria</taxon>
        <taxon>Pseudomonadati</taxon>
        <taxon>Pseudomonadota</taxon>
        <taxon>Gammaproteobacteria</taxon>
        <taxon>Pseudomonadales</taxon>
        <taxon>Pseudomonadaceae</taxon>
        <taxon>Halopseudomonas</taxon>
    </lineage>
</organism>
<evidence type="ECO:0000256" key="1">
    <source>
        <dbReference type="SAM" id="MobiDB-lite"/>
    </source>
</evidence>
<protein>
    <submittedName>
        <fullName evidence="3">DamX protein</fullName>
    </submittedName>
</protein>
<feature type="region of interest" description="Disordered" evidence="1">
    <location>
        <begin position="385"/>
        <end position="413"/>
    </location>
</feature>
<reference evidence="4" key="1">
    <citation type="submission" date="2016-10" db="EMBL/GenBank/DDBJ databases">
        <authorList>
            <person name="Varghese N."/>
            <person name="Submissions S."/>
        </authorList>
    </citation>
    <scope>NUCLEOTIDE SEQUENCE [LARGE SCALE GENOMIC DNA]</scope>
    <source>
        <strain evidence="4">DSM 24213</strain>
    </source>
</reference>
<dbReference type="AlphaFoldDB" id="A0A1I4PDP0"/>
<sequence>MRDDMQSFAATEDWLERFQLKHDPFAPRPAGFRFFQPKRKEVLAQLHHFARFGDRPVLVSGPEGSGKTLLRQALVVSSDKNSVQSVVMSGKDMPDAEQLLAHACLAVGVSGRDEAALLEAAQNLARTGMQVWLVVDDAQLLTAAALQMLLDVAGAGQKDGVRLFLFADGAVERLLLQVESPLDGDWLQRILLKPLDAGEMAVYLTERLEAAGQGIELFDEAQLEWLHEHSEGWHGRINELARELLATEDEPVAAARSLPAMPWRSLAALVLVGVGVLIAWRMGDTPQEPARTVLQLPEPVVEASMEAPPQPSLPVQSGQAAALQAVAEDELEESLAADVVSEPVPPPVLPEVDAEPDVVAPPQDRPVATVAPVVAAEPVPAAVPAAMAQPPASQPAAAPTPAPAPAARTNEPPARTVAPAGGLHGADWYRQRKANEYVLQLLGSRSRQAALDFAAQHRQLSDLALLETTHEGKPWYVVTQGVYADRQRAQQAIAKLPENLRRQSPWPRSIGSVQQALP</sequence>
<gene>
    <name evidence="3" type="ORF">SAMN05216217_102269</name>
</gene>
<dbReference type="Proteomes" id="UP000243629">
    <property type="component" value="Unassembled WGS sequence"/>
</dbReference>
<dbReference type="GO" id="GO:0016887">
    <property type="term" value="F:ATP hydrolysis activity"/>
    <property type="evidence" value="ECO:0007669"/>
    <property type="project" value="InterPro"/>
</dbReference>
<dbReference type="OrthoDB" id="6189127at2"/>
<evidence type="ECO:0000313" key="4">
    <source>
        <dbReference type="Proteomes" id="UP000243629"/>
    </source>
</evidence>
<dbReference type="PROSITE" id="PS51724">
    <property type="entry name" value="SPOR"/>
    <property type="match status" value="1"/>
</dbReference>
<dbReference type="Pfam" id="PF05036">
    <property type="entry name" value="SPOR"/>
    <property type="match status" value="1"/>
</dbReference>
<dbReference type="EMBL" id="FOUI01000002">
    <property type="protein sequence ID" value="SFM25862.1"/>
    <property type="molecule type" value="Genomic_DNA"/>
</dbReference>
<dbReference type="InterPro" id="IPR052026">
    <property type="entry name" value="ExeA_AAA_ATPase_DNA-bind"/>
</dbReference>
<dbReference type="Gene3D" id="3.40.50.300">
    <property type="entry name" value="P-loop containing nucleotide triphosphate hydrolases"/>
    <property type="match status" value="1"/>
</dbReference>
<feature type="domain" description="SPOR" evidence="2">
    <location>
        <begin position="431"/>
        <end position="509"/>
    </location>
</feature>
<dbReference type="InterPro" id="IPR036680">
    <property type="entry name" value="SPOR-like_sf"/>
</dbReference>
<dbReference type="GO" id="GO:0042834">
    <property type="term" value="F:peptidoglycan binding"/>
    <property type="evidence" value="ECO:0007669"/>
    <property type="project" value="InterPro"/>
</dbReference>
<dbReference type="SUPFAM" id="SSF52540">
    <property type="entry name" value="P-loop containing nucleoside triphosphate hydrolases"/>
    <property type="match status" value="1"/>
</dbReference>
<feature type="compositionally biased region" description="Low complexity" evidence="1">
    <location>
        <begin position="385"/>
        <end position="397"/>
    </location>
</feature>
<dbReference type="PANTHER" id="PTHR35894:SF7">
    <property type="entry name" value="GENERAL SECRETION PATHWAY PROTEIN A-RELATED"/>
    <property type="match status" value="1"/>
</dbReference>
<keyword evidence="4" id="KW-1185">Reference proteome</keyword>
<name>A0A1I4PDP0_9GAMM</name>
<dbReference type="InterPro" id="IPR049945">
    <property type="entry name" value="AAA_22"/>
</dbReference>
<proteinExistence type="predicted"/>
<dbReference type="STRING" id="1720063.SAMN05216217_102269"/>
<dbReference type="Gene3D" id="3.30.70.1070">
    <property type="entry name" value="Sporulation related repeat"/>
    <property type="match status" value="1"/>
</dbReference>
<dbReference type="RefSeq" id="WP_093472829.1">
    <property type="nucleotide sequence ID" value="NZ_FOUI01000002.1"/>
</dbReference>
<dbReference type="PANTHER" id="PTHR35894">
    <property type="entry name" value="GENERAL SECRETION PATHWAY PROTEIN A-RELATED"/>
    <property type="match status" value="1"/>
</dbReference>
<dbReference type="Pfam" id="PF13401">
    <property type="entry name" value="AAA_22"/>
    <property type="match status" value="1"/>
</dbReference>
<accession>A0A1I4PDP0</accession>
<evidence type="ECO:0000259" key="2">
    <source>
        <dbReference type="PROSITE" id="PS51724"/>
    </source>
</evidence>
<dbReference type="InterPro" id="IPR007730">
    <property type="entry name" value="SPOR-like_dom"/>
</dbReference>
<evidence type="ECO:0000313" key="3">
    <source>
        <dbReference type="EMBL" id="SFM25862.1"/>
    </source>
</evidence>